<dbReference type="EMBL" id="VICG01000012">
    <property type="protein sequence ID" value="KAA8566603.1"/>
    <property type="molecule type" value="Genomic_DNA"/>
</dbReference>
<protein>
    <submittedName>
        <fullName evidence="1">Uncharacterized protein</fullName>
    </submittedName>
</protein>
<name>A0A5M9JE28_MONFR</name>
<evidence type="ECO:0000313" key="2">
    <source>
        <dbReference type="Proteomes" id="UP000322873"/>
    </source>
</evidence>
<comment type="caution">
    <text evidence="1">The sequence shown here is derived from an EMBL/GenBank/DDBJ whole genome shotgun (WGS) entry which is preliminary data.</text>
</comment>
<keyword evidence="2" id="KW-1185">Reference proteome</keyword>
<gene>
    <name evidence="1" type="ORF">EYC84_009149</name>
</gene>
<dbReference type="AlphaFoldDB" id="A0A5M9JE28"/>
<evidence type="ECO:0000313" key="1">
    <source>
        <dbReference type="EMBL" id="KAA8566603.1"/>
    </source>
</evidence>
<proteinExistence type="predicted"/>
<dbReference type="Proteomes" id="UP000322873">
    <property type="component" value="Unassembled WGS sequence"/>
</dbReference>
<reference evidence="1 2" key="1">
    <citation type="submission" date="2019-06" db="EMBL/GenBank/DDBJ databases">
        <title>Genome Sequence of the Brown Rot Fungal Pathogen Monilinia fructicola.</title>
        <authorList>
            <person name="De Miccolis Angelini R.M."/>
            <person name="Landi L."/>
            <person name="Abate D."/>
            <person name="Pollastro S."/>
            <person name="Romanazzi G."/>
            <person name="Faretra F."/>
        </authorList>
    </citation>
    <scope>NUCLEOTIDE SEQUENCE [LARGE SCALE GENOMIC DNA]</scope>
    <source>
        <strain evidence="1 2">Mfrc123</strain>
    </source>
</reference>
<accession>A0A5M9JE28</accession>
<organism evidence="1 2">
    <name type="scientific">Monilinia fructicola</name>
    <name type="common">Brown rot fungus</name>
    <name type="synonym">Ciboria fructicola</name>
    <dbReference type="NCBI Taxonomy" id="38448"/>
    <lineage>
        <taxon>Eukaryota</taxon>
        <taxon>Fungi</taxon>
        <taxon>Dikarya</taxon>
        <taxon>Ascomycota</taxon>
        <taxon>Pezizomycotina</taxon>
        <taxon>Leotiomycetes</taxon>
        <taxon>Helotiales</taxon>
        <taxon>Sclerotiniaceae</taxon>
        <taxon>Monilinia</taxon>
    </lineage>
</organism>
<sequence>MSLEEITPISHPPHFQIQKYEVYLIPSSIRSHPDRSKPKVKFCHVISESHLLSESHAHYIHDIKIPPHSLAFTPSSQSTKRVKK</sequence>